<reference evidence="4 5" key="1">
    <citation type="submission" date="2018-10" db="EMBL/GenBank/DDBJ databases">
        <title>Genome Sequencing of Pantoea dispersa DSM 32899.</title>
        <authorList>
            <person name="Nawrath M."/>
            <person name="Ottenheim C."/>
            <person name="Wilm A."/>
            <person name="Zimmermann W."/>
            <person name="Wu J.C."/>
        </authorList>
    </citation>
    <scope>NUCLEOTIDE SEQUENCE [LARGE SCALE GENOMIC DNA]</scope>
    <source>
        <strain evidence="4 5">DSM 32899</strain>
        <plasmid evidence="4 5">unnamed1</plasmid>
    </source>
</reference>
<dbReference type="Pfam" id="PF02525">
    <property type="entry name" value="Flavodoxin_2"/>
    <property type="match status" value="1"/>
</dbReference>
<geneLocation type="plasmid" evidence="4 5">
    <name>unnamed1</name>
</geneLocation>
<protein>
    <submittedName>
        <fullName evidence="4">Flavodoxin family protein</fullName>
    </submittedName>
</protein>
<feature type="domain" description="Flavodoxin-like fold" evidence="3">
    <location>
        <begin position="1"/>
        <end position="187"/>
    </location>
</feature>
<accession>A0A518XIV0</accession>
<keyword evidence="5" id="KW-1185">Reference proteome</keyword>
<keyword evidence="4" id="KW-0614">Plasmid</keyword>
<dbReference type="KEGG" id="pdis:D8B20_19620"/>
<dbReference type="Gene3D" id="3.40.50.360">
    <property type="match status" value="1"/>
</dbReference>
<dbReference type="RefSeq" id="WP_145891441.1">
    <property type="nucleotide sequence ID" value="NZ_CP032703.1"/>
</dbReference>
<dbReference type="AlphaFoldDB" id="A0A518XIV0"/>
<dbReference type="InterPro" id="IPR051545">
    <property type="entry name" value="NAD(P)H_dehydrogenase_qn"/>
</dbReference>
<comment type="similarity">
    <text evidence="1">Belongs to the NAD(P)H dehydrogenase (quinone) family.</text>
</comment>
<keyword evidence="2" id="KW-0560">Oxidoreductase</keyword>
<dbReference type="InterPro" id="IPR003680">
    <property type="entry name" value="Flavodoxin_fold"/>
</dbReference>
<organism evidence="4 5">
    <name type="scientific">Candidatus Pantoea soli</name>
    <dbReference type="NCBI Taxonomy" id="3098669"/>
    <lineage>
        <taxon>Bacteria</taxon>
        <taxon>Pseudomonadati</taxon>
        <taxon>Pseudomonadota</taxon>
        <taxon>Gammaproteobacteria</taxon>
        <taxon>Enterobacterales</taxon>
        <taxon>Erwiniaceae</taxon>
        <taxon>Pantoea</taxon>
    </lineage>
</organism>
<proteinExistence type="inferred from homology"/>
<evidence type="ECO:0000313" key="4">
    <source>
        <dbReference type="EMBL" id="QDY44121.1"/>
    </source>
</evidence>
<evidence type="ECO:0000313" key="5">
    <source>
        <dbReference type="Proteomes" id="UP000319411"/>
    </source>
</evidence>
<dbReference type="PANTHER" id="PTHR10204">
    <property type="entry name" value="NAD P H OXIDOREDUCTASE-RELATED"/>
    <property type="match status" value="1"/>
</dbReference>
<gene>
    <name evidence="4" type="ORF">D8B20_19620</name>
</gene>
<evidence type="ECO:0000259" key="3">
    <source>
        <dbReference type="Pfam" id="PF02525"/>
    </source>
</evidence>
<dbReference type="InterPro" id="IPR029039">
    <property type="entry name" value="Flavoprotein-like_sf"/>
</dbReference>
<evidence type="ECO:0000256" key="2">
    <source>
        <dbReference type="ARBA" id="ARBA00023002"/>
    </source>
</evidence>
<name>A0A518XIV0_9GAMM</name>
<dbReference type="GO" id="GO:0003955">
    <property type="term" value="F:NAD(P)H dehydrogenase (quinone) activity"/>
    <property type="evidence" value="ECO:0007669"/>
    <property type="project" value="TreeGrafter"/>
</dbReference>
<dbReference type="SUPFAM" id="SSF52218">
    <property type="entry name" value="Flavoproteins"/>
    <property type="match status" value="1"/>
</dbReference>
<evidence type="ECO:0000256" key="1">
    <source>
        <dbReference type="ARBA" id="ARBA00006252"/>
    </source>
</evidence>
<dbReference type="Proteomes" id="UP000319411">
    <property type="component" value="Plasmid unnamed1"/>
</dbReference>
<sequence length="202" mass="22203">MHTLIVTAHPDADSYTKAVAEAFIAGLAELPGHSWEVADLFAEGFDPRFNAQDNAVFNGRSEPAADTQAEQQRIDRADRLVLVFPVYWWSMPALMKGWIDRVFTQGWAFDYDAESGVQKRLTHLKAQIIGIAGAPQETYLRRGYLDALRKQVAEGIFDYCGVEVTALTLLHPLDSAAQQAGLAQARALGQQSSEAVHQANAC</sequence>
<dbReference type="EMBL" id="CP032703">
    <property type="protein sequence ID" value="QDY44121.1"/>
    <property type="molecule type" value="Genomic_DNA"/>
</dbReference>
<dbReference type="PANTHER" id="PTHR10204:SF34">
    <property type="entry name" value="NAD(P)H DEHYDROGENASE [QUINONE] 1 ISOFORM 1"/>
    <property type="match status" value="1"/>
</dbReference>
<dbReference type="OrthoDB" id="9798454at2"/>
<dbReference type="GO" id="GO:0005829">
    <property type="term" value="C:cytosol"/>
    <property type="evidence" value="ECO:0007669"/>
    <property type="project" value="TreeGrafter"/>
</dbReference>